<reference evidence="3" key="1">
    <citation type="submission" date="2016-10" db="EMBL/GenBank/DDBJ databases">
        <authorList>
            <person name="Varghese N."/>
            <person name="Submissions S."/>
        </authorList>
    </citation>
    <scope>NUCLEOTIDE SEQUENCE [LARGE SCALE GENOMIC DNA]</scope>
    <source>
        <strain evidence="3">DSM 45237</strain>
    </source>
</reference>
<evidence type="ECO:0000256" key="1">
    <source>
        <dbReference type="SAM" id="Phobius"/>
    </source>
</evidence>
<organism evidence="2 3">
    <name type="scientific">Jiangella alba</name>
    <dbReference type="NCBI Taxonomy" id="561176"/>
    <lineage>
        <taxon>Bacteria</taxon>
        <taxon>Bacillati</taxon>
        <taxon>Actinomycetota</taxon>
        <taxon>Actinomycetes</taxon>
        <taxon>Jiangellales</taxon>
        <taxon>Jiangellaceae</taxon>
        <taxon>Jiangella</taxon>
    </lineage>
</organism>
<evidence type="ECO:0000313" key="2">
    <source>
        <dbReference type="EMBL" id="SEE90005.1"/>
    </source>
</evidence>
<keyword evidence="1" id="KW-0472">Membrane</keyword>
<keyword evidence="1" id="KW-1133">Transmembrane helix</keyword>
<dbReference type="Proteomes" id="UP000181980">
    <property type="component" value="Unassembled WGS sequence"/>
</dbReference>
<sequence>MSEADDDAGNDARAGVRELVAVVVLSVTAVLTAWSGFEASKWGGEMSIAFSQASGARIEASRFAAEADAARNFDLDIFAVYVQAVAEGDDALTDFVETRFTDHFAVAFDAWIAMRPLQNPEAPNGPFALPEYRPPGAAEAKAADARADGLFAEALENNQRGDDYTLLTVLFALVLFFTAVSQRLRSATLTWVVLGGAMTLLLVGVGFLIAFPKII</sequence>
<dbReference type="AlphaFoldDB" id="A0A1H5MKU7"/>
<accession>A0A1H5MKU7</accession>
<feature type="transmembrane region" description="Helical" evidence="1">
    <location>
        <begin position="188"/>
        <end position="211"/>
    </location>
</feature>
<gene>
    <name evidence="2" type="ORF">SAMN04488561_3252</name>
</gene>
<feature type="transmembrane region" description="Helical" evidence="1">
    <location>
        <begin position="19"/>
        <end position="37"/>
    </location>
</feature>
<keyword evidence="3" id="KW-1185">Reference proteome</keyword>
<dbReference type="OrthoDB" id="3078502at2"/>
<feature type="transmembrane region" description="Helical" evidence="1">
    <location>
        <begin position="164"/>
        <end position="182"/>
    </location>
</feature>
<dbReference type="RefSeq" id="WP_069111694.1">
    <property type="nucleotide sequence ID" value="NZ_FNUC01000003.1"/>
</dbReference>
<protein>
    <submittedName>
        <fullName evidence="2">Uncharacterized protein</fullName>
    </submittedName>
</protein>
<keyword evidence="1" id="KW-0812">Transmembrane</keyword>
<dbReference type="STRING" id="561176.SAMN04488561_3252"/>
<name>A0A1H5MKU7_9ACTN</name>
<dbReference type="EMBL" id="FNUC01000003">
    <property type="protein sequence ID" value="SEE90005.1"/>
    <property type="molecule type" value="Genomic_DNA"/>
</dbReference>
<evidence type="ECO:0000313" key="3">
    <source>
        <dbReference type="Proteomes" id="UP000181980"/>
    </source>
</evidence>
<proteinExistence type="predicted"/>